<keyword evidence="5 8" id="KW-0812">Transmembrane</keyword>
<feature type="transmembrane region" description="Helical" evidence="8">
    <location>
        <begin position="242"/>
        <end position="260"/>
    </location>
</feature>
<feature type="transmembrane region" description="Helical" evidence="8">
    <location>
        <begin position="373"/>
        <end position="397"/>
    </location>
</feature>
<dbReference type="STRING" id="51670.SAMN04488557_3766"/>
<protein>
    <submittedName>
        <fullName evidence="10">MFS transporter, DHA2 family, multidrug resistance protein</fullName>
    </submittedName>
</protein>
<evidence type="ECO:0000256" key="6">
    <source>
        <dbReference type="ARBA" id="ARBA00022989"/>
    </source>
</evidence>
<accession>A0A1I7NVM3</accession>
<keyword evidence="7 8" id="KW-0472">Membrane</keyword>
<dbReference type="InterPro" id="IPR036259">
    <property type="entry name" value="MFS_trans_sf"/>
</dbReference>
<evidence type="ECO:0000256" key="2">
    <source>
        <dbReference type="ARBA" id="ARBA00008537"/>
    </source>
</evidence>
<keyword evidence="4" id="KW-1003">Cell membrane</keyword>
<dbReference type="CDD" id="cd17503">
    <property type="entry name" value="MFS_LmrB_MDR_like"/>
    <property type="match status" value="1"/>
</dbReference>
<gene>
    <name evidence="10" type="ORF">SAMN04488557_3766</name>
</gene>
<dbReference type="Gene3D" id="1.20.1720.10">
    <property type="entry name" value="Multidrug resistance protein D"/>
    <property type="match status" value="1"/>
</dbReference>
<feature type="transmembrane region" description="Helical" evidence="8">
    <location>
        <begin position="320"/>
        <end position="338"/>
    </location>
</feature>
<evidence type="ECO:0000313" key="10">
    <source>
        <dbReference type="EMBL" id="SFV38633.1"/>
    </source>
</evidence>
<dbReference type="InterPro" id="IPR011701">
    <property type="entry name" value="MFS"/>
</dbReference>
<keyword evidence="6 8" id="KW-1133">Transmembrane helix</keyword>
<evidence type="ECO:0000256" key="7">
    <source>
        <dbReference type="ARBA" id="ARBA00023136"/>
    </source>
</evidence>
<feature type="transmembrane region" description="Helical" evidence="8">
    <location>
        <begin position="118"/>
        <end position="140"/>
    </location>
</feature>
<name>A0A1I7NVM3_9HYPH</name>
<dbReference type="PANTHER" id="PTHR42718:SF9">
    <property type="entry name" value="MAJOR FACILITATOR SUPERFAMILY MULTIDRUG TRANSPORTER MFSC"/>
    <property type="match status" value="1"/>
</dbReference>
<feature type="transmembrane region" description="Helical" evidence="8">
    <location>
        <begin position="213"/>
        <end position="230"/>
    </location>
</feature>
<organism evidence="10 11">
    <name type="scientific">Hyphomicrobium facile</name>
    <dbReference type="NCBI Taxonomy" id="51670"/>
    <lineage>
        <taxon>Bacteria</taxon>
        <taxon>Pseudomonadati</taxon>
        <taxon>Pseudomonadota</taxon>
        <taxon>Alphaproteobacteria</taxon>
        <taxon>Hyphomicrobiales</taxon>
        <taxon>Hyphomicrobiaceae</taxon>
        <taxon>Hyphomicrobium</taxon>
    </lineage>
</organism>
<dbReference type="Pfam" id="PF07690">
    <property type="entry name" value="MFS_1"/>
    <property type="match status" value="1"/>
</dbReference>
<dbReference type="PROSITE" id="PS00216">
    <property type="entry name" value="SUGAR_TRANSPORT_1"/>
    <property type="match status" value="1"/>
</dbReference>
<keyword evidence="3" id="KW-0813">Transport</keyword>
<feature type="transmembrane region" description="Helical" evidence="8">
    <location>
        <begin position="25"/>
        <end position="45"/>
    </location>
</feature>
<dbReference type="SUPFAM" id="SSF103473">
    <property type="entry name" value="MFS general substrate transporter"/>
    <property type="match status" value="1"/>
</dbReference>
<dbReference type="InterPro" id="IPR020846">
    <property type="entry name" value="MFS_dom"/>
</dbReference>
<reference evidence="11" key="1">
    <citation type="submission" date="2016-10" db="EMBL/GenBank/DDBJ databases">
        <authorList>
            <person name="Varghese N."/>
            <person name="Submissions S."/>
        </authorList>
    </citation>
    <scope>NUCLEOTIDE SEQUENCE [LARGE SCALE GENOMIC DNA]</scope>
    <source>
        <strain evidence="11">DSM 1565</strain>
    </source>
</reference>
<feature type="transmembrane region" description="Helical" evidence="8">
    <location>
        <begin position="345"/>
        <end position="367"/>
    </location>
</feature>
<dbReference type="NCBIfam" id="TIGR00711">
    <property type="entry name" value="efflux_EmrB"/>
    <property type="match status" value="1"/>
</dbReference>
<evidence type="ECO:0000256" key="4">
    <source>
        <dbReference type="ARBA" id="ARBA00022475"/>
    </source>
</evidence>
<dbReference type="GO" id="GO:0022857">
    <property type="term" value="F:transmembrane transporter activity"/>
    <property type="evidence" value="ECO:0007669"/>
    <property type="project" value="InterPro"/>
</dbReference>
<dbReference type="PANTHER" id="PTHR42718">
    <property type="entry name" value="MAJOR FACILITATOR SUPERFAMILY MULTIDRUG TRANSPORTER MFSC"/>
    <property type="match status" value="1"/>
</dbReference>
<evidence type="ECO:0000256" key="5">
    <source>
        <dbReference type="ARBA" id="ARBA00022692"/>
    </source>
</evidence>
<feature type="transmembrane region" description="Helical" evidence="8">
    <location>
        <begin position="92"/>
        <end position="112"/>
    </location>
</feature>
<evidence type="ECO:0000259" key="9">
    <source>
        <dbReference type="PROSITE" id="PS50850"/>
    </source>
</evidence>
<feature type="transmembrane region" description="Helical" evidence="8">
    <location>
        <begin position="152"/>
        <end position="173"/>
    </location>
</feature>
<dbReference type="InterPro" id="IPR005829">
    <property type="entry name" value="Sugar_transporter_CS"/>
</dbReference>
<dbReference type="Gene3D" id="1.20.1250.20">
    <property type="entry name" value="MFS general substrate transporter like domains"/>
    <property type="match status" value="1"/>
</dbReference>
<dbReference type="AlphaFoldDB" id="A0A1I7NVM3"/>
<evidence type="ECO:0000256" key="3">
    <source>
        <dbReference type="ARBA" id="ARBA00022448"/>
    </source>
</evidence>
<feature type="domain" description="Major facilitator superfamily (MFS) profile" evidence="9">
    <location>
        <begin position="27"/>
        <end position="512"/>
    </location>
</feature>
<dbReference type="RefSeq" id="WP_244531365.1">
    <property type="nucleotide sequence ID" value="NZ_FPCH01000004.1"/>
</dbReference>
<comment type="subcellular location">
    <subcellularLocation>
        <location evidence="1">Cell membrane</location>
        <topology evidence="1">Multi-pass membrane protein</topology>
    </subcellularLocation>
</comment>
<dbReference type="EMBL" id="FPCH01000004">
    <property type="protein sequence ID" value="SFV38633.1"/>
    <property type="molecule type" value="Genomic_DNA"/>
</dbReference>
<feature type="transmembrane region" description="Helical" evidence="8">
    <location>
        <begin position="409"/>
        <end position="431"/>
    </location>
</feature>
<feature type="transmembrane region" description="Helical" evidence="8">
    <location>
        <begin position="482"/>
        <end position="507"/>
    </location>
</feature>
<feature type="transmembrane region" description="Helical" evidence="8">
    <location>
        <begin position="65"/>
        <end position="85"/>
    </location>
</feature>
<feature type="transmembrane region" description="Helical" evidence="8">
    <location>
        <begin position="280"/>
        <end position="300"/>
    </location>
</feature>
<dbReference type="GO" id="GO:0005886">
    <property type="term" value="C:plasma membrane"/>
    <property type="evidence" value="ECO:0007669"/>
    <property type="project" value="UniProtKB-SubCell"/>
</dbReference>
<comment type="similarity">
    <text evidence="2">Belongs to the major facilitator superfamily. EmrB family.</text>
</comment>
<dbReference type="InterPro" id="IPR004638">
    <property type="entry name" value="EmrB-like"/>
</dbReference>
<dbReference type="Proteomes" id="UP000199423">
    <property type="component" value="Unassembled WGS sequence"/>
</dbReference>
<dbReference type="PRINTS" id="PR01036">
    <property type="entry name" value="TCRTETB"/>
</dbReference>
<keyword evidence="11" id="KW-1185">Reference proteome</keyword>
<evidence type="ECO:0000256" key="1">
    <source>
        <dbReference type="ARBA" id="ARBA00004651"/>
    </source>
</evidence>
<evidence type="ECO:0000313" key="11">
    <source>
        <dbReference type="Proteomes" id="UP000199423"/>
    </source>
</evidence>
<proteinExistence type="inferred from homology"/>
<evidence type="ECO:0000256" key="8">
    <source>
        <dbReference type="SAM" id="Phobius"/>
    </source>
</evidence>
<sequence>MAASDTAAASDQVVDPASLPITDRLLTSLAVLLAVLMVILDMTVVNVALPELMGALGATPDQITWVLTSYIVAEAIVIPMSGFLAERFGRKRVLIISVAGFVVASMLCGQARTLFQMVLFRLLQGAFGASVIPLSQATMVDSFDAQSRGKAMAVWGIGVLLGPIMGPTVGGFITDHLGWPWIFYINLPIGIVNLALLVAYLRPTKPIRVPIDWLGAALLAIGVGSLQMLLDRGNVEDWLQSSLIVSLAVISIVCITAFVYRSFNRPDAILQLSLLKDRNLATSTFLIMAFGVGMLSTIALQPLFLEHLLGYPASTAGLVMAPRGIAVMAGMIIVAALISHVDSRWLVFFGLLLSAGGTYVTTTTYNLNIDKFWIIAPTIVQGIGMGMIFVPLSTLAYQTLPKSASDQAASIFNIARTIGGSVGIAIAATILTRTAHQNWQSLAGAMDPYNPALHAWFEAAGVSASSPLGQQMLGAELARQSMMIGFIESFGFITLSFLVLIPFVLLLKDTGAGSPYAVEGK</sequence>
<feature type="transmembrane region" description="Helical" evidence="8">
    <location>
        <begin position="179"/>
        <end position="201"/>
    </location>
</feature>
<dbReference type="PROSITE" id="PS50850">
    <property type="entry name" value="MFS"/>
    <property type="match status" value="1"/>
</dbReference>